<evidence type="ECO:0000313" key="1">
    <source>
        <dbReference type="EMBL" id="AFK44623.1"/>
    </source>
</evidence>
<organism evidence="1">
    <name type="scientific">Medicago truncatula</name>
    <name type="common">Barrel medic</name>
    <name type="synonym">Medicago tribuloides</name>
    <dbReference type="NCBI Taxonomy" id="3880"/>
    <lineage>
        <taxon>Eukaryota</taxon>
        <taxon>Viridiplantae</taxon>
        <taxon>Streptophyta</taxon>
        <taxon>Embryophyta</taxon>
        <taxon>Tracheophyta</taxon>
        <taxon>Spermatophyta</taxon>
        <taxon>Magnoliopsida</taxon>
        <taxon>eudicotyledons</taxon>
        <taxon>Gunneridae</taxon>
        <taxon>Pentapetalae</taxon>
        <taxon>rosids</taxon>
        <taxon>fabids</taxon>
        <taxon>Fabales</taxon>
        <taxon>Fabaceae</taxon>
        <taxon>Papilionoideae</taxon>
        <taxon>50 kb inversion clade</taxon>
        <taxon>NPAAA clade</taxon>
        <taxon>Hologalegina</taxon>
        <taxon>IRL clade</taxon>
        <taxon>Trifolieae</taxon>
        <taxon>Medicago</taxon>
    </lineage>
</organism>
<protein>
    <submittedName>
        <fullName evidence="1">Uncharacterized protein</fullName>
    </submittedName>
</protein>
<sequence>MSFPILHVMFEDCVLLLTHLQDDNHEKYTDKQAIHQISTIHNTLKLEDQLLQKVYS</sequence>
<dbReference type="EMBL" id="BT144829">
    <property type="protein sequence ID" value="AFK44623.1"/>
    <property type="molecule type" value="mRNA"/>
</dbReference>
<dbReference type="AlphaFoldDB" id="I3SWI1"/>
<proteinExistence type="evidence at transcript level"/>
<name>I3SWI1_MEDTR</name>
<accession>I3SWI1</accession>
<reference evidence="1" key="1">
    <citation type="submission" date="2012-05" db="EMBL/GenBank/DDBJ databases">
        <authorList>
            <person name="Krishnakumar V."/>
            <person name="Cheung F."/>
            <person name="Xiao Y."/>
            <person name="Chan A."/>
            <person name="Moskal W.A."/>
            <person name="Town C.D."/>
        </authorList>
    </citation>
    <scope>NUCLEOTIDE SEQUENCE</scope>
</reference>